<evidence type="ECO:0000256" key="4">
    <source>
        <dbReference type="ARBA" id="ARBA00022643"/>
    </source>
</evidence>
<comment type="catalytic activity">
    <reaction evidence="12">
        <text>FMN + ATP + H(+) = FAD + diphosphate</text>
        <dbReference type="Rhea" id="RHEA:17237"/>
        <dbReference type="ChEBI" id="CHEBI:15378"/>
        <dbReference type="ChEBI" id="CHEBI:30616"/>
        <dbReference type="ChEBI" id="CHEBI:33019"/>
        <dbReference type="ChEBI" id="CHEBI:57692"/>
        <dbReference type="ChEBI" id="CHEBI:58210"/>
        <dbReference type="EC" id="2.7.7.2"/>
    </reaction>
</comment>
<dbReference type="EMBL" id="JACBPP010000001">
    <property type="protein sequence ID" value="KAF8004633.1"/>
    <property type="molecule type" value="Genomic_DNA"/>
</dbReference>
<evidence type="ECO:0000256" key="6">
    <source>
        <dbReference type="ARBA" id="ARBA00022695"/>
    </source>
</evidence>
<comment type="pathway">
    <text evidence="1">Cofactor biosynthesis; FAD biosynthesis; FAD from FMN: step 1/1.</text>
</comment>
<sequence length="210" mass="24214">MINLPKIFNPLTVSEIAVSYNGGKDCLVMLTLLLAAIYRKTQQGKKIPENYKLDSIYINSELAFPELAEFITLLSSNYLLNLITIQSQMKQGFEQYLSQINPKTKAIVVGIRYADPYGSLLLYEQETDHNWPKFLRIHPILHWHYCDIWDFIIACNLQYCVLYDQGYTSLGGVETTVPNIFLKNGDKHLPAYMLEEFADERERVGRTKGH</sequence>
<gene>
    <name evidence="14" type="ORF">HF325_000090</name>
</gene>
<keyword evidence="5" id="KW-0808">Transferase</keyword>
<evidence type="ECO:0000256" key="8">
    <source>
        <dbReference type="ARBA" id="ARBA00022827"/>
    </source>
</evidence>
<name>A0A8H7LE97_9ASCO</name>
<accession>A0A8H7LE97</accession>
<keyword evidence="9" id="KW-0067">ATP-binding</keyword>
<feature type="domain" description="Phosphoadenosine phosphosulphate reductase" evidence="13">
    <location>
        <begin position="16"/>
        <end position="178"/>
    </location>
</feature>
<dbReference type="Pfam" id="PF01507">
    <property type="entry name" value="PAPS_reduct"/>
    <property type="match status" value="1"/>
</dbReference>
<reference evidence="14" key="1">
    <citation type="submission" date="2020-10" db="EMBL/GenBank/DDBJ databases">
        <title>The Whole-Genome Sequence of Metschnikowia persimmonesis, a Novel Endophytic Yeast Species Isolated from Medicinal Plant Diospyros kaki Thumb.</title>
        <authorList>
            <person name="Rahmat E."/>
            <person name="Kang Y."/>
        </authorList>
    </citation>
    <scope>NUCLEOTIDE SEQUENCE</scope>
    <source>
        <strain evidence="14">KIOM G15050</strain>
    </source>
</reference>
<protein>
    <recommendedName>
        <fullName evidence="2">FAD synthase</fullName>
        <ecNumber evidence="2">2.7.7.2</ecNumber>
    </recommendedName>
    <alternativeName>
        <fullName evidence="10">FAD pyrophosphorylase</fullName>
    </alternativeName>
    <alternativeName>
        <fullName evidence="11">FMN adenylyltransferase</fullName>
    </alternativeName>
</protein>
<dbReference type="GO" id="GO:0006747">
    <property type="term" value="P:FAD biosynthetic process"/>
    <property type="evidence" value="ECO:0007669"/>
    <property type="project" value="TreeGrafter"/>
</dbReference>
<keyword evidence="8" id="KW-0274">FAD</keyword>
<evidence type="ECO:0000256" key="5">
    <source>
        <dbReference type="ARBA" id="ARBA00022679"/>
    </source>
</evidence>
<proteinExistence type="predicted"/>
<dbReference type="InterPro" id="IPR002500">
    <property type="entry name" value="PAPS_reduct_dom"/>
</dbReference>
<evidence type="ECO:0000256" key="11">
    <source>
        <dbReference type="ARBA" id="ARBA00031871"/>
    </source>
</evidence>
<evidence type="ECO:0000256" key="3">
    <source>
        <dbReference type="ARBA" id="ARBA00022630"/>
    </source>
</evidence>
<dbReference type="CDD" id="cd23948">
    <property type="entry name" value="FAD_synthase"/>
    <property type="match status" value="1"/>
</dbReference>
<evidence type="ECO:0000256" key="2">
    <source>
        <dbReference type="ARBA" id="ARBA00012393"/>
    </source>
</evidence>
<evidence type="ECO:0000313" key="15">
    <source>
        <dbReference type="Proteomes" id="UP000649328"/>
    </source>
</evidence>
<dbReference type="InterPro" id="IPR014729">
    <property type="entry name" value="Rossmann-like_a/b/a_fold"/>
</dbReference>
<dbReference type="EC" id="2.7.7.2" evidence="2"/>
<dbReference type="OrthoDB" id="270728at2759"/>
<evidence type="ECO:0000259" key="13">
    <source>
        <dbReference type="Pfam" id="PF01507"/>
    </source>
</evidence>
<evidence type="ECO:0000256" key="7">
    <source>
        <dbReference type="ARBA" id="ARBA00022741"/>
    </source>
</evidence>
<comment type="caution">
    <text evidence="14">The sequence shown here is derived from an EMBL/GenBank/DDBJ whole genome shotgun (WGS) entry which is preliminary data.</text>
</comment>
<dbReference type="AlphaFoldDB" id="A0A8H7LE97"/>
<dbReference type="Proteomes" id="UP000649328">
    <property type="component" value="Unassembled WGS sequence"/>
</dbReference>
<evidence type="ECO:0000256" key="9">
    <source>
        <dbReference type="ARBA" id="ARBA00022840"/>
    </source>
</evidence>
<evidence type="ECO:0000313" key="14">
    <source>
        <dbReference type="EMBL" id="KAF8004633.1"/>
    </source>
</evidence>
<dbReference type="GO" id="GO:0003919">
    <property type="term" value="F:FMN adenylyltransferase activity"/>
    <property type="evidence" value="ECO:0007669"/>
    <property type="project" value="UniProtKB-EC"/>
</dbReference>
<dbReference type="PANTHER" id="PTHR23293:SF9">
    <property type="entry name" value="FAD SYNTHASE"/>
    <property type="match status" value="1"/>
</dbReference>
<keyword evidence="15" id="KW-1185">Reference proteome</keyword>
<keyword evidence="6" id="KW-0548">Nucleotidyltransferase</keyword>
<dbReference type="PANTHER" id="PTHR23293">
    <property type="entry name" value="FAD SYNTHETASE-RELATED FMN ADENYLYLTRANSFERASE"/>
    <property type="match status" value="1"/>
</dbReference>
<dbReference type="Gene3D" id="3.40.50.620">
    <property type="entry name" value="HUPs"/>
    <property type="match status" value="1"/>
</dbReference>
<organism evidence="14 15">
    <name type="scientific">Metschnikowia pulcherrima</name>
    <dbReference type="NCBI Taxonomy" id="27326"/>
    <lineage>
        <taxon>Eukaryota</taxon>
        <taxon>Fungi</taxon>
        <taxon>Dikarya</taxon>
        <taxon>Ascomycota</taxon>
        <taxon>Saccharomycotina</taxon>
        <taxon>Pichiomycetes</taxon>
        <taxon>Metschnikowiaceae</taxon>
        <taxon>Metschnikowia</taxon>
    </lineage>
</organism>
<evidence type="ECO:0000256" key="1">
    <source>
        <dbReference type="ARBA" id="ARBA00004726"/>
    </source>
</evidence>
<keyword evidence="4" id="KW-0288">FMN</keyword>
<evidence type="ECO:0000256" key="10">
    <source>
        <dbReference type="ARBA" id="ARBA00031145"/>
    </source>
</evidence>
<dbReference type="GO" id="GO:0005524">
    <property type="term" value="F:ATP binding"/>
    <property type="evidence" value="ECO:0007669"/>
    <property type="project" value="UniProtKB-KW"/>
</dbReference>
<evidence type="ECO:0000256" key="12">
    <source>
        <dbReference type="ARBA" id="ARBA00049494"/>
    </source>
</evidence>
<keyword evidence="3" id="KW-0285">Flavoprotein</keyword>
<keyword evidence="7" id="KW-0547">Nucleotide-binding</keyword>
<dbReference type="SUPFAM" id="SSF52402">
    <property type="entry name" value="Adenine nucleotide alpha hydrolases-like"/>
    <property type="match status" value="1"/>
</dbReference>